<protein>
    <submittedName>
        <fullName evidence="1">Uncharacterized protein</fullName>
    </submittedName>
</protein>
<organism evidence="1 2">
    <name type="scientific">Diploptera punctata</name>
    <name type="common">Pacific beetle cockroach</name>
    <dbReference type="NCBI Taxonomy" id="6984"/>
    <lineage>
        <taxon>Eukaryota</taxon>
        <taxon>Metazoa</taxon>
        <taxon>Ecdysozoa</taxon>
        <taxon>Arthropoda</taxon>
        <taxon>Hexapoda</taxon>
        <taxon>Insecta</taxon>
        <taxon>Pterygota</taxon>
        <taxon>Neoptera</taxon>
        <taxon>Polyneoptera</taxon>
        <taxon>Dictyoptera</taxon>
        <taxon>Blattodea</taxon>
        <taxon>Blaberoidea</taxon>
        <taxon>Blaberidae</taxon>
        <taxon>Diplopterinae</taxon>
        <taxon>Diploptera</taxon>
    </lineage>
</organism>
<comment type="caution">
    <text evidence="1">The sequence shown here is derived from an EMBL/GenBank/DDBJ whole genome shotgun (WGS) entry which is preliminary data.</text>
</comment>
<gene>
    <name evidence="1" type="ORF">L9F63_000700</name>
</gene>
<evidence type="ECO:0000313" key="1">
    <source>
        <dbReference type="EMBL" id="KAJ9601121.1"/>
    </source>
</evidence>
<dbReference type="AlphaFoldDB" id="A0AAD8ESY4"/>
<sequence length="160" mass="18414">LPNLTICSKGKVTSNNAIHYRRVMWQLLLQQYDAGCLDTSVRRSCEIQQKERFVNGTISNLFLTSDSNRRFPALLREFINSTRWRKTHVKLSWRVDFCGLASNASTILNPFLHFPTVDDCNATLNSPIVICCCIFNAILTNDIKYSVYITIVVLPIQWLR</sequence>
<dbReference type="EMBL" id="JASPKZ010000034">
    <property type="protein sequence ID" value="KAJ9601121.1"/>
    <property type="molecule type" value="Genomic_DNA"/>
</dbReference>
<evidence type="ECO:0000313" key="2">
    <source>
        <dbReference type="Proteomes" id="UP001233999"/>
    </source>
</evidence>
<feature type="non-terminal residue" evidence="1">
    <location>
        <position position="1"/>
    </location>
</feature>
<keyword evidence="2" id="KW-1185">Reference proteome</keyword>
<reference evidence="1" key="2">
    <citation type="submission" date="2023-05" db="EMBL/GenBank/DDBJ databases">
        <authorList>
            <person name="Fouks B."/>
        </authorList>
    </citation>
    <scope>NUCLEOTIDE SEQUENCE</scope>
    <source>
        <strain evidence="1">Stay&amp;Tobe</strain>
        <tissue evidence="1">Testes</tissue>
    </source>
</reference>
<proteinExistence type="predicted"/>
<name>A0AAD8ESY4_DIPPU</name>
<reference evidence="1" key="1">
    <citation type="journal article" date="2023" name="IScience">
        <title>Live-bearing cockroach genome reveals convergent evolutionary mechanisms linked to viviparity in insects and beyond.</title>
        <authorList>
            <person name="Fouks B."/>
            <person name="Harrison M.C."/>
            <person name="Mikhailova A.A."/>
            <person name="Marchal E."/>
            <person name="English S."/>
            <person name="Carruthers M."/>
            <person name="Jennings E.C."/>
            <person name="Chiamaka E.L."/>
            <person name="Frigard R.A."/>
            <person name="Pippel M."/>
            <person name="Attardo G.M."/>
            <person name="Benoit J.B."/>
            <person name="Bornberg-Bauer E."/>
            <person name="Tobe S.S."/>
        </authorList>
    </citation>
    <scope>NUCLEOTIDE SEQUENCE</scope>
    <source>
        <strain evidence="1">Stay&amp;Tobe</strain>
    </source>
</reference>
<accession>A0AAD8ESY4</accession>
<dbReference type="Proteomes" id="UP001233999">
    <property type="component" value="Unassembled WGS sequence"/>
</dbReference>